<evidence type="ECO:0000313" key="3">
    <source>
        <dbReference type="Proteomes" id="UP000602745"/>
    </source>
</evidence>
<reference evidence="2" key="1">
    <citation type="journal article" date="2014" name="Int. J. Syst. Evol. Microbiol.">
        <title>Complete genome sequence of Corynebacterium casei LMG S-19264T (=DSM 44701T), isolated from a smear-ripened cheese.</title>
        <authorList>
            <consortium name="US DOE Joint Genome Institute (JGI-PGF)"/>
            <person name="Walter F."/>
            <person name="Albersmeier A."/>
            <person name="Kalinowski J."/>
            <person name="Ruckert C."/>
        </authorList>
    </citation>
    <scope>NUCLEOTIDE SEQUENCE</scope>
    <source>
        <strain evidence="2">CCM 7684</strain>
    </source>
</reference>
<keyword evidence="1" id="KW-0812">Transmembrane</keyword>
<reference evidence="2" key="2">
    <citation type="submission" date="2020-09" db="EMBL/GenBank/DDBJ databases">
        <authorList>
            <person name="Sun Q."/>
            <person name="Sedlacek I."/>
        </authorList>
    </citation>
    <scope>NUCLEOTIDE SEQUENCE</scope>
    <source>
        <strain evidence="2">CCM 7684</strain>
    </source>
</reference>
<feature type="transmembrane region" description="Helical" evidence="1">
    <location>
        <begin position="67"/>
        <end position="84"/>
    </location>
</feature>
<feature type="transmembrane region" description="Helical" evidence="1">
    <location>
        <begin position="38"/>
        <end position="55"/>
    </location>
</feature>
<name>A0A8J2VW60_9RHOB</name>
<comment type="caution">
    <text evidence="2">The sequence shown here is derived from an EMBL/GenBank/DDBJ whole genome shotgun (WGS) entry which is preliminary data.</text>
</comment>
<dbReference type="Proteomes" id="UP000602745">
    <property type="component" value="Unassembled WGS sequence"/>
</dbReference>
<keyword evidence="1" id="KW-1133">Transmembrane helix</keyword>
<dbReference type="AlphaFoldDB" id="A0A8J2VW60"/>
<keyword evidence="3" id="KW-1185">Reference proteome</keyword>
<gene>
    <name evidence="2" type="ORF">GCM10007276_13370</name>
</gene>
<sequence length="94" mass="9781">MSGPPLFALLIVLVGGAALVIADVFGFADVTDGRIASLVALLAIAVWVGSGFLGRYSGRGSEALRHLAIWLAIATLITAIYVWQAPIKDMLGIS</sequence>
<evidence type="ECO:0000313" key="2">
    <source>
        <dbReference type="EMBL" id="GGE37253.1"/>
    </source>
</evidence>
<protein>
    <submittedName>
        <fullName evidence="2">Uncharacterized protein</fullName>
    </submittedName>
</protein>
<proteinExistence type="predicted"/>
<evidence type="ECO:0000256" key="1">
    <source>
        <dbReference type="SAM" id="Phobius"/>
    </source>
</evidence>
<keyword evidence="1" id="KW-0472">Membrane</keyword>
<accession>A0A8J2VW60</accession>
<dbReference type="RefSeq" id="WP_188408885.1">
    <property type="nucleotide sequence ID" value="NZ_BMCP01000001.1"/>
</dbReference>
<organism evidence="2 3">
    <name type="scientific">Agaricicola taiwanensis</name>
    <dbReference type="NCBI Taxonomy" id="591372"/>
    <lineage>
        <taxon>Bacteria</taxon>
        <taxon>Pseudomonadati</taxon>
        <taxon>Pseudomonadota</taxon>
        <taxon>Alphaproteobacteria</taxon>
        <taxon>Rhodobacterales</taxon>
        <taxon>Paracoccaceae</taxon>
        <taxon>Agaricicola</taxon>
    </lineage>
</organism>
<dbReference type="EMBL" id="BMCP01000001">
    <property type="protein sequence ID" value="GGE37253.1"/>
    <property type="molecule type" value="Genomic_DNA"/>
</dbReference>